<evidence type="ECO:0000313" key="9">
    <source>
        <dbReference type="Proteomes" id="UP000052237"/>
    </source>
</evidence>
<feature type="domain" description="Flagellar basal-body/hook protein C-terminal" evidence="6">
    <location>
        <begin position="218"/>
        <end position="253"/>
    </location>
</feature>
<keyword evidence="8" id="KW-0969">Cilium</keyword>
<dbReference type="RefSeq" id="WP_059435345.1">
    <property type="nucleotide sequence ID" value="NZ_FAVB01000004.1"/>
</dbReference>
<gene>
    <name evidence="8" type="primary">flgG_1</name>
    <name evidence="8" type="ORF">ERS686654_01651</name>
</gene>
<evidence type="ECO:0000259" key="5">
    <source>
        <dbReference type="Pfam" id="PF00460"/>
    </source>
</evidence>
<dbReference type="InterPro" id="IPR020013">
    <property type="entry name" value="Flagellar_FlgE/F/G"/>
</dbReference>
<evidence type="ECO:0000256" key="4">
    <source>
        <dbReference type="RuleBase" id="RU362116"/>
    </source>
</evidence>
<dbReference type="GO" id="GO:0071978">
    <property type="term" value="P:bacterial-type flagellum-dependent swarming motility"/>
    <property type="evidence" value="ECO:0007669"/>
    <property type="project" value="TreeGrafter"/>
</dbReference>
<dbReference type="InterPro" id="IPR010930">
    <property type="entry name" value="Flg_bb/hook_C_dom"/>
</dbReference>
<keyword evidence="3 4" id="KW-0975">Bacterial flagellum</keyword>
<sequence length="270" mass="30401">MQSGYYQATGAMVTQFNRLDVITNNLANINTIGYKRDDVVIADFERIFKETRDILPLENNTKDAAKFLNRTIDRVPHIDEQYTDFSSGGLKVSNNPLDVAIGKSDIFFLVDTPNGERLTKNGAFSLDNEGYIVTKDGYRVLPNNYENQPAIVRGIRVPEGATLNIDKDGNVYNQNEALGRFFMAQPREIRNLQKEGDNLYTIPNLNELRDVEDSGSVAQGYVQISNVNPVLEMVGLIETNRLVDMYQRVMNTHMNDLNQEATNKLALAKA</sequence>
<dbReference type="InterPro" id="IPR037925">
    <property type="entry name" value="FlgE/F/G-like"/>
</dbReference>
<keyword evidence="9" id="KW-1185">Reference proteome</keyword>
<dbReference type="InterPro" id="IPR019776">
    <property type="entry name" value="Flagellar_basal_body_rod_CS"/>
</dbReference>
<dbReference type="EMBL" id="FAVB01000004">
    <property type="protein sequence ID" value="CUU86126.1"/>
    <property type="molecule type" value="Genomic_DNA"/>
</dbReference>
<organism evidence="8 9">
    <name type="scientific">Campylobacter hyointestinalis subsp. hyointestinalis</name>
    <dbReference type="NCBI Taxonomy" id="91352"/>
    <lineage>
        <taxon>Bacteria</taxon>
        <taxon>Pseudomonadati</taxon>
        <taxon>Campylobacterota</taxon>
        <taxon>Epsilonproteobacteria</taxon>
        <taxon>Campylobacterales</taxon>
        <taxon>Campylobacteraceae</taxon>
        <taxon>Campylobacter</taxon>
    </lineage>
</organism>
<comment type="caution">
    <text evidence="8">The sequence shown here is derived from an EMBL/GenBank/DDBJ whole genome shotgun (WGS) entry which is preliminary data.</text>
</comment>
<dbReference type="Pfam" id="PF06429">
    <property type="entry name" value="Flg_bbr_C"/>
    <property type="match status" value="1"/>
</dbReference>
<dbReference type="Pfam" id="PF22692">
    <property type="entry name" value="LlgE_F_G_D1"/>
    <property type="match status" value="1"/>
</dbReference>
<dbReference type="Pfam" id="PF00460">
    <property type="entry name" value="Flg_bb_rod"/>
    <property type="match status" value="1"/>
</dbReference>
<evidence type="ECO:0000259" key="7">
    <source>
        <dbReference type="Pfam" id="PF22692"/>
    </source>
</evidence>
<evidence type="ECO:0000256" key="2">
    <source>
        <dbReference type="ARBA" id="ARBA00009677"/>
    </source>
</evidence>
<evidence type="ECO:0000256" key="3">
    <source>
        <dbReference type="ARBA" id="ARBA00023143"/>
    </source>
</evidence>
<reference evidence="8 9" key="1">
    <citation type="submission" date="2015-11" db="EMBL/GenBank/DDBJ databases">
        <authorList>
            <consortium name="Pathogen Informatics"/>
        </authorList>
    </citation>
    <scope>NUCLEOTIDE SEQUENCE [LARGE SCALE GENOMIC DNA]</scope>
    <source>
        <strain evidence="8 9">006A-0059</strain>
    </source>
</reference>
<dbReference type="InterPro" id="IPR053967">
    <property type="entry name" value="LlgE_F_G-like_D1"/>
</dbReference>
<protein>
    <submittedName>
        <fullName evidence="8">Flagellar basal-body rod protein</fullName>
    </submittedName>
</protein>
<evidence type="ECO:0000313" key="8">
    <source>
        <dbReference type="EMBL" id="CUU86126.1"/>
    </source>
</evidence>
<keyword evidence="8" id="KW-0966">Cell projection</keyword>
<feature type="domain" description="Flagellar hook protein FlgE/F/G-like D1" evidence="7">
    <location>
        <begin position="107"/>
        <end position="172"/>
    </location>
</feature>
<proteinExistence type="inferred from homology"/>
<keyword evidence="8" id="KW-0282">Flagellum</keyword>
<dbReference type="NCBIfam" id="TIGR03506">
    <property type="entry name" value="FlgEFG_subfam"/>
    <property type="match status" value="1"/>
</dbReference>
<comment type="subcellular location">
    <subcellularLocation>
        <location evidence="1 4">Bacterial flagellum basal body</location>
    </subcellularLocation>
</comment>
<dbReference type="Proteomes" id="UP000052237">
    <property type="component" value="Unassembled WGS sequence"/>
</dbReference>
<dbReference type="SUPFAM" id="SSF117143">
    <property type="entry name" value="Flagellar hook protein flgE"/>
    <property type="match status" value="1"/>
</dbReference>
<feature type="domain" description="Flagellar basal body rod protein N-terminal" evidence="5">
    <location>
        <begin position="8"/>
        <end position="35"/>
    </location>
</feature>
<dbReference type="AlphaFoldDB" id="A0A0S4SIG2"/>
<evidence type="ECO:0000256" key="1">
    <source>
        <dbReference type="ARBA" id="ARBA00004117"/>
    </source>
</evidence>
<comment type="similarity">
    <text evidence="2 4">Belongs to the flagella basal body rod proteins family.</text>
</comment>
<accession>A0A0S4SIG2</accession>
<name>A0A0S4SIG2_CAMHY</name>
<dbReference type="PANTHER" id="PTHR30435">
    <property type="entry name" value="FLAGELLAR PROTEIN"/>
    <property type="match status" value="1"/>
</dbReference>
<dbReference type="PANTHER" id="PTHR30435:SF19">
    <property type="entry name" value="FLAGELLAR BASAL-BODY ROD PROTEIN FLGG"/>
    <property type="match status" value="1"/>
</dbReference>
<dbReference type="GO" id="GO:0009425">
    <property type="term" value="C:bacterial-type flagellum basal body"/>
    <property type="evidence" value="ECO:0007669"/>
    <property type="project" value="UniProtKB-SubCell"/>
</dbReference>
<dbReference type="InterPro" id="IPR001444">
    <property type="entry name" value="Flag_bb_rod_N"/>
</dbReference>
<evidence type="ECO:0000259" key="6">
    <source>
        <dbReference type="Pfam" id="PF06429"/>
    </source>
</evidence>
<dbReference type="PROSITE" id="PS00588">
    <property type="entry name" value="FLAGELLA_BB_ROD"/>
    <property type="match status" value="1"/>
</dbReference>